<gene>
    <name evidence="1" type="ORF">OM944_11665</name>
</gene>
<evidence type="ECO:0000313" key="2">
    <source>
        <dbReference type="Proteomes" id="UP001163156"/>
    </source>
</evidence>
<accession>A0ABY6MGK7</accession>
<name>A0ABY6MGK7_9BACT</name>
<keyword evidence="2" id="KW-1185">Reference proteome</keyword>
<organism evidence="1 2">
    <name type="scientific">Algoriphagus halophytocola</name>
    <dbReference type="NCBI Taxonomy" id="2991499"/>
    <lineage>
        <taxon>Bacteria</taxon>
        <taxon>Pseudomonadati</taxon>
        <taxon>Bacteroidota</taxon>
        <taxon>Cytophagia</taxon>
        <taxon>Cytophagales</taxon>
        <taxon>Cyclobacteriaceae</taxon>
        <taxon>Algoriphagus</taxon>
    </lineage>
</organism>
<proteinExistence type="predicted"/>
<dbReference type="Proteomes" id="UP001163156">
    <property type="component" value="Chromosome"/>
</dbReference>
<dbReference type="EMBL" id="CP110226">
    <property type="protein sequence ID" value="UZD21324.1"/>
    <property type="molecule type" value="Genomic_DNA"/>
</dbReference>
<dbReference type="Pfam" id="PF14092">
    <property type="entry name" value="DUF4270"/>
    <property type="match status" value="1"/>
</dbReference>
<dbReference type="RefSeq" id="WP_264807797.1">
    <property type="nucleotide sequence ID" value="NZ_CP110226.1"/>
</dbReference>
<sequence length="479" mass="52228">MTSALKQNQKNKLTKSFTVFTPTSPVNLALGAILSLFLISSCSDPATVGIELAPGNNQIGVFFEDFELPAEVVLLDSFNTTNQAVLIVGEEEDDFFGKTSATGYARVAINPDASRPAENALLDSIFFQLNVVSVSGNDLDQPKYFSIHKLQEQILDTVYYNFDALAYEAEAFSSGEVVFGENTDSLVNMQLEEAFADEIFQKMQTGPEFNNLISFREYFPGIAIKAREGDNSTVGVGLGANTGITAYYHYEGDTVSTSYSIPTGIRLSGSTQTVATRSFSGVKSDRAGTPTQVVTEPQESYDVGAQVGMKSGVGIAIRLDTSPLDSFLDTLSGITFNQVSLEVGAIESYEEGDYPPSAFSVYFTDESNEFLENEDGAYLLVQGDGQPQVIMDEEGNMVPNVSSPVSVRIDPDTGIYGQLITSHINAIFRGDLVRKDWLLYGGYVYSKNSIGGDAFRRSLRQFVVDKNKIKVRAVYSKIR</sequence>
<dbReference type="InterPro" id="IPR025366">
    <property type="entry name" value="DUF4270"/>
</dbReference>
<protein>
    <submittedName>
        <fullName evidence="1">DUF4270 domain-containing protein</fullName>
    </submittedName>
</protein>
<reference evidence="1" key="1">
    <citation type="submission" date="2022-10" db="EMBL/GenBank/DDBJ databases">
        <title>Algoriphagus sp. a novel bacteria isolate from halophytes salicornia europaea.</title>
        <authorList>
            <person name="Peng Y."/>
            <person name="Jiang L."/>
            <person name="Lee J."/>
        </authorList>
    </citation>
    <scope>NUCLEOTIDE SEQUENCE</scope>
    <source>
        <strain evidence="1">TR-M5</strain>
    </source>
</reference>
<evidence type="ECO:0000313" key="1">
    <source>
        <dbReference type="EMBL" id="UZD21324.1"/>
    </source>
</evidence>